<keyword evidence="3" id="KW-1185">Reference proteome</keyword>
<keyword evidence="1" id="KW-1133">Transmembrane helix</keyword>
<evidence type="ECO:0000313" key="2">
    <source>
        <dbReference type="EMBL" id="SFR07739.1"/>
    </source>
</evidence>
<gene>
    <name evidence="2" type="ORF">SAMN05660706_11523</name>
</gene>
<sequence>MQTDAAVLNQVTPQSPAREQVRHQPGFIDRVTNNLEREDTVVEYLMGYGVCAITMLYLLGNLVRMLF</sequence>
<accession>A0A1I6DQL2</accession>
<evidence type="ECO:0000313" key="3">
    <source>
        <dbReference type="Proteomes" id="UP000199584"/>
    </source>
</evidence>
<protein>
    <submittedName>
        <fullName evidence="2">Uncharacterized protein</fullName>
    </submittedName>
</protein>
<name>A0A1I6DQL2_9FIRM</name>
<dbReference type="STRING" id="39060.SAMN05660706_11523"/>
<reference evidence="3" key="1">
    <citation type="submission" date="2016-10" db="EMBL/GenBank/DDBJ databases">
        <authorList>
            <person name="Varghese N."/>
            <person name="Submissions S."/>
        </authorList>
    </citation>
    <scope>NUCLEOTIDE SEQUENCE [LARGE SCALE GENOMIC DNA]</scope>
    <source>
        <strain evidence="3">DSM 3669</strain>
    </source>
</reference>
<dbReference type="EMBL" id="FOYM01000015">
    <property type="protein sequence ID" value="SFR07739.1"/>
    <property type="molecule type" value="Genomic_DNA"/>
</dbReference>
<dbReference type="Proteomes" id="UP000199584">
    <property type="component" value="Unassembled WGS sequence"/>
</dbReference>
<feature type="transmembrane region" description="Helical" evidence="1">
    <location>
        <begin position="45"/>
        <end position="63"/>
    </location>
</feature>
<proteinExistence type="predicted"/>
<keyword evidence="1" id="KW-0472">Membrane</keyword>
<organism evidence="2 3">
    <name type="scientific">Desulfoscipio geothermicus DSM 3669</name>
    <dbReference type="NCBI Taxonomy" id="1121426"/>
    <lineage>
        <taxon>Bacteria</taxon>
        <taxon>Bacillati</taxon>
        <taxon>Bacillota</taxon>
        <taxon>Clostridia</taxon>
        <taxon>Eubacteriales</taxon>
        <taxon>Desulfallaceae</taxon>
        <taxon>Desulfoscipio</taxon>
    </lineage>
</organism>
<keyword evidence="1" id="KW-0812">Transmembrane</keyword>
<dbReference type="AlphaFoldDB" id="A0A1I6DQL2"/>
<evidence type="ECO:0000256" key="1">
    <source>
        <dbReference type="SAM" id="Phobius"/>
    </source>
</evidence>
<dbReference type="RefSeq" id="WP_092483644.1">
    <property type="nucleotide sequence ID" value="NZ_FOYM01000015.1"/>
</dbReference>